<name>A0A1H9H6G0_9ACTN</name>
<feature type="compositionally biased region" description="Low complexity" evidence="1">
    <location>
        <begin position="173"/>
        <end position="193"/>
    </location>
</feature>
<proteinExistence type="predicted"/>
<feature type="transmembrane region" description="Helical" evidence="2">
    <location>
        <begin position="100"/>
        <end position="116"/>
    </location>
</feature>
<sequence>MGRGAYALARVAVYTRTAGTALWWTGVAAAGAGLAVPGLTGRRIGILGGAALLLVAAVAAFLARRRRCAGLIKASTAAGKWVVLHDRAVTVRAWLRRRRWWLAAAFLSAVASSLAAPAAGGMLLAGAGAGLWAKAVWLGRWERRNEKLLWVRPEWADGRSPSRKDVRGWMTTGPLAGDAAPGGARRRSPAPGAARERRPRARVTAAAR</sequence>
<evidence type="ECO:0000256" key="2">
    <source>
        <dbReference type="SAM" id="Phobius"/>
    </source>
</evidence>
<keyword evidence="4" id="KW-1185">Reference proteome</keyword>
<keyword evidence="2" id="KW-1133">Transmembrane helix</keyword>
<accession>A0A1H9H6G0</accession>
<evidence type="ECO:0008006" key="5">
    <source>
        <dbReference type="Google" id="ProtNLM"/>
    </source>
</evidence>
<feature type="compositionally biased region" description="Basic and acidic residues" evidence="1">
    <location>
        <begin position="157"/>
        <end position="167"/>
    </location>
</feature>
<reference evidence="3 4" key="1">
    <citation type="submission" date="2016-10" db="EMBL/GenBank/DDBJ databases">
        <authorList>
            <person name="de Groot N.N."/>
        </authorList>
    </citation>
    <scope>NUCLEOTIDE SEQUENCE [LARGE SCALE GENOMIC DNA]</scope>
    <source>
        <strain evidence="3 4">CGMCC 4.3519</strain>
    </source>
</reference>
<keyword evidence="2" id="KW-0472">Membrane</keyword>
<dbReference type="EMBL" id="FOET01000010">
    <property type="protein sequence ID" value="SEQ57912.1"/>
    <property type="molecule type" value="Genomic_DNA"/>
</dbReference>
<organism evidence="3 4">
    <name type="scientific">Streptomyces radiopugnans</name>
    <dbReference type="NCBI Taxonomy" id="403935"/>
    <lineage>
        <taxon>Bacteria</taxon>
        <taxon>Bacillati</taxon>
        <taxon>Actinomycetota</taxon>
        <taxon>Actinomycetes</taxon>
        <taxon>Kitasatosporales</taxon>
        <taxon>Streptomycetaceae</taxon>
        <taxon>Streptomyces</taxon>
    </lineage>
</organism>
<feature type="transmembrane region" description="Helical" evidence="2">
    <location>
        <begin position="44"/>
        <end position="63"/>
    </location>
</feature>
<dbReference type="Proteomes" id="UP000199055">
    <property type="component" value="Unassembled WGS sequence"/>
</dbReference>
<evidence type="ECO:0000313" key="4">
    <source>
        <dbReference type="Proteomes" id="UP000199055"/>
    </source>
</evidence>
<gene>
    <name evidence="3" type="ORF">SAMN05216481_110137</name>
</gene>
<feature type="transmembrane region" description="Helical" evidence="2">
    <location>
        <begin position="21"/>
        <end position="38"/>
    </location>
</feature>
<evidence type="ECO:0000313" key="3">
    <source>
        <dbReference type="EMBL" id="SEQ57912.1"/>
    </source>
</evidence>
<protein>
    <recommendedName>
        <fullName evidence="5">Integral membrane protein</fullName>
    </recommendedName>
</protein>
<keyword evidence="2" id="KW-0812">Transmembrane</keyword>
<feature type="region of interest" description="Disordered" evidence="1">
    <location>
        <begin position="157"/>
        <end position="208"/>
    </location>
</feature>
<evidence type="ECO:0000256" key="1">
    <source>
        <dbReference type="SAM" id="MobiDB-lite"/>
    </source>
</evidence>
<dbReference type="AlphaFoldDB" id="A0A1H9H6G0"/>
<dbReference type="RefSeq" id="WP_093660960.1">
    <property type="nucleotide sequence ID" value="NZ_FOET01000010.1"/>
</dbReference>